<evidence type="ECO:0000256" key="1">
    <source>
        <dbReference type="SAM" id="SignalP"/>
    </source>
</evidence>
<feature type="domain" description="Pyrrolo-quinoline quinone repeat" evidence="2">
    <location>
        <begin position="186"/>
        <end position="416"/>
    </location>
</feature>
<keyword evidence="4" id="KW-1185">Reference proteome</keyword>
<dbReference type="EMBL" id="SJPG01000001">
    <property type="protein sequence ID" value="TWT61986.1"/>
    <property type="molecule type" value="Genomic_DNA"/>
</dbReference>
<dbReference type="InterPro" id="IPR002372">
    <property type="entry name" value="PQQ_rpt_dom"/>
</dbReference>
<reference evidence="3 4" key="1">
    <citation type="submission" date="2019-02" db="EMBL/GenBank/DDBJ databases">
        <title>Deep-cultivation of Planctomycetes and their phenomic and genomic characterization uncovers novel biology.</title>
        <authorList>
            <person name="Wiegand S."/>
            <person name="Jogler M."/>
            <person name="Boedeker C."/>
            <person name="Pinto D."/>
            <person name="Vollmers J."/>
            <person name="Rivas-Marin E."/>
            <person name="Kohn T."/>
            <person name="Peeters S.H."/>
            <person name="Heuer A."/>
            <person name="Rast P."/>
            <person name="Oberbeckmann S."/>
            <person name="Bunk B."/>
            <person name="Jeske O."/>
            <person name="Meyerdierks A."/>
            <person name="Storesund J.E."/>
            <person name="Kallscheuer N."/>
            <person name="Luecker S."/>
            <person name="Lage O.M."/>
            <person name="Pohl T."/>
            <person name="Merkel B.J."/>
            <person name="Hornburger P."/>
            <person name="Mueller R.-W."/>
            <person name="Bruemmer F."/>
            <person name="Labrenz M."/>
            <person name="Spormann A.M."/>
            <person name="Op Den Camp H."/>
            <person name="Overmann J."/>
            <person name="Amann R."/>
            <person name="Jetten M.S.M."/>
            <person name="Mascher T."/>
            <person name="Medema M.H."/>
            <person name="Devos D.P."/>
            <person name="Kaster A.-K."/>
            <person name="Ovreas L."/>
            <person name="Rohde M."/>
            <person name="Galperin M.Y."/>
            <person name="Jogler C."/>
        </authorList>
    </citation>
    <scope>NUCLEOTIDE SEQUENCE [LARGE SCALE GENOMIC DNA]</scope>
    <source>
        <strain evidence="3 4">Pan54</strain>
    </source>
</reference>
<dbReference type="PANTHER" id="PTHR34512">
    <property type="entry name" value="CELL SURFACE PROTEIN"/>
    <property type="match status" value="1"/>
</dbReference>
<proteinExistence type="predicted"/>
<dbReference type="RefSeq" id="WP_146503896.1">
    <property type="nucleotide sequence ID" value="NZ_SJPG01000001.1"/>
</dbReference>
<comment type="caution">
    <text evidence="3">The sequence shown here is derived from an EMBL/GenBank/DDBJ whole genome shotgun (WGS) entry which is preliminary data.</text>
</comment>
<dbReference type="SMART" id="SM00564">
    <property type="entry name" value="PQQ"/>
    <property type="match status" value="2"/>
</dbReference>
<dbReference type="Gene3D" id="2.130.10.10">
    <property type="entry name" value="YVTN repeat-like/Quinoprotein amine dehydrogenase"/>
    <property type="match status" value="2"/>
</dbReference>
<feature type="domain" description="Pyrrolo-quinoline quinone repeat" evidence="2">
    <location>
        <begin position="48"/>
        <end position="151"/>
    </location>
</feature>
<accession>A0A5C5XFT5</accession>
<dbReference type="InterPro" id="IPR015943">
    <property type="entry name" value="WD40/YVTN_repeat-like_dom_sf"/>
</dbReference>
<dbReference type="Proteomes" id="UP000316095">
    <property type="component" value="Unassembled WGS sequence"/>
</dbReference>
<dbReference type="SUPFAM" id="SSF50998">
    <property type="entry name" value="Quinoprotein alcohol dehydrogenase-like"/>
    <property type="match status" value="1"/>
</dbReference>
<feature type="signal peptide" evidence="1">
    <location>
        <begin position="1"/>
        <end position="22"/>
    </location>
</feature>
<keyword evidence="1" id="KW-0732">Signal</keyword>
<evidence type="ECO:0000313" key="4">
    <source>
        <dbReference type="Proteomes" id="UP000316095"/>
    </source>
</evidence>
<protein>
    <submittedName>
        <fullName evidence="3">Outer membrane biogenesis protein BamB</fullName>
    </submittedName>
</protein>
<dbReference type="InterPro" id="IPR011047">
    <property type="entry name" value="Quinoprotein_ADH-like_sf"/>
</dbReference>
<dbReference type="InterPro" id="IPR018391">
    <property type="entry name" value="PQQ_b-propeller_rpt"/>
</dbReference>
<feature type="chain" id="PRO_5022989758" evidence="1">
    <location>
        <begin position="23"/>
        <end position="430"/>
    </location>
</feature>
<evidence type="ECO:0000313" key="3">
    <source>
        <dbReference type="EMBL" id="TWT61986.1"/>
    </source>
</evidence>
<dbReference type="OrthoDB" id="244732at2"/>
<sequence length="430" mass="46732" precursor="true">MNRLFNCVVIIGMLTLPCSATAAENWTGFQDHQQVKLDQSWNWSLPPKTTWKIQLDGYGQSSPVTLGNQIFITSVQGENKDNCLITAYSLNDGKQLWQQSLVNPSPVEATSYVSKAAPSPVVDGNQIVTFFEGGLLACFSLDGKLNWQKNLIEDLGPIDSRHGLSSSLEQNAANVFIWVERQTDPYVLCLDKKSGEVLWKAPGLGVTSWASPRIMTAEGRDQLLLSGIGKIVALDPETGSQIWEFTEITGNSTPTPFPLADGRFLMGATTGQGDGNEGRAAESNGVIAISKTVEGTWSANYAWKAKKATSSFGTPVANQEMTFFVNRTGILFGLDLKSGEERLAERTSGSVWATPLLTENHLLLFGKSGTLDIFRLGEKPELVQTVELFTKEADATNPFAGPTLYAAIVAQDHILIRTGTEMTCLESANE</sequence>
<dbReference type="AlphaFoldDB" id="A0A5C5XFT5"/>
<gene>
    <name evidence="3" type="ORF">Pan54_27250</name>
</gene>
<evidence type="ECO:0000259" key="2">
    <source>
        <dbReference type="Pfam" id="PF13360"/>
    </source>
</evidence>
<name>A0A5C5XFT5_9PLAN</name>
<organism evidence="3 4">
    <name type="scientific">Rubinisphaera italica</name>
    <dbReference type="NCBI Taxonomy" id="2527969"/>
    <lineage>
        <taxon>Bacteria</taxon>
        <taxon>Pseudomonadati</taxon>
        <taxon>Planctomycetota</taxon>
        <taxon>Planctomycetia</taxon>
        <taxon>Planctomycetales</taxon>
        <taxon>Planctomycetaceae</taxon>
        <taxon>Rubinisphaera</taxon>
    </lineage>
</organism>
<dbReference type="PANTHER" id="PTHR34512:SF30">
    <property type="entry name" value="OUTER MEMBRANE PROTEIN ASSEMBLY FACTOR BAMB"/>
    <property type="match status" value="1"/>
</dbReference>
<dbReference type="Pfam" id="PF13360">
    <property type="entry name" value="PQQ_2"/>
    <property type="match status" value="2"/>
</dbReference>